<dbReference type="OrthoDB" id="9792534at2"/>
<dbReference type="CDD" id="cd03510">
    <property type="entry name" value="Rhizobitoxine-FADS-like"/>
    <property type="match status" value="1"/>
</dbReference>
<dbReference type="PANTHER" id="PTHR19353">
    <property type="entry name" value="FATTY ACID DESATURASE 2"/>
    <property type="match status" value="1"/>
</dbReference>
<evidence type="ECO:0000313" key="6">
    <source>
        <dbReference type="EMBL" id="OAP97634.1"/>
    </source>
</evidence>
<dbReference type="Pfam" id="PF00487">
    <property type="entry name" value="FA_desaturase"/>
    <property type="match status" value="1"/>
</dbReference>
<feature type="transmembrane region" description="Helical" evidence="1">
    <location>
        <begin position="93"/>
        <end position="109"/>
    </location>
</feature>
<dbReference type="PANTHER" id="PTHR19353:SF19">
    <property type="entry name" value="DELTA(5) FATTY ACID DESATURASE C-RELATED"/>
    <property type="match status" value="1"/>
</dbReference>
<name>A0A179C0G2_RHILE</name>
<dbReference type="GO" id="GO:0016717">
    <property type="term" value="F:oxidoreductase activity, acting on paired donors, with oxidation of a pair of donors resulting in the reduction of molecular oxygen to two molecules of water"/>
    <property type="evidence" value="ECO:0007669"/>
    <property type="project" value="TreeGrafter"/>
</dbReference>
<geneLocation type="plasmid" evidence="5 8">
    <name>unnamed6</name>
</geneLocation>
<evidence type="ECO:0000313" key="3">
    <source>
        <dbReference type="EMBL" id="ANP89934.1"/>
    </source>
</evidence>
<organism evidence="6">
    <name type="scientific">Rhizobium leguminosarum</name>
    <dbReference type="NCBI Taxonomy" id="384"/>
    <lineage>
        <taxon>Bacteria</taxon>
        <taxon>Pseudomonadati</taxon>
        <taxon>Pseudomonadota</taxon>
        <taxon>Alphaproteobacteria</taxon>
        <taxon>Hyphomicrobiales</taxon>
        <taxon>Rhizobiaceae</taxon>
        <taxon>Rhizobium/Agrobacterium group</taxon>
        <taxon>Rhizobium</taxon>
    </lineage>
</organism>
<keyword evidence="1" id="KW-1133">Transmembrane helix</keyword>
<feature type="transmembrane region" description="Helical" evidence="1">
    <location>
        <begin position="221"/>
        <end position="240"/>
    </location>
</feature>
<feature type="transmembrane region" description="Helical" evidence="1">
    <location>
        <begin position="195"/>
        <end position="215"/>
    </location>
</feature>
<gene>
    <name evidence="6" type="ORF">A4U53_36375</name>
    <name evidence="3" type="ORF">BA011_30105</name>
    <name evidence="4" type="ORF">BA011_31980</name>
    <name evidence="5" type="ORF">BMW22_39320</name>
</gene>
<evidence type="ECO:0000256" key="1">
    <source>
        <dbReference type="SAM" id="Phobius"/>
    </source>
</evidence>
<sequence length="359" mass="41399">MVSDQTWQLTNARYESFRFSAEVKKALAELRPDNITGALYIAKDYAVIVLFALLCVKLSWWFYPLALLFIGAHQRGLTTIAHDAAHRTLARNGTLNYALGILFAAYPLFQKHWAYRVSHVYLHHPHLGDPDKDPDLKFFLESGVYKVRHPVRYITDIILLPLFGAATIGYLRYLFTHRFKVTGVEKSKLDSKALFIDKVGFYAFWTTILVGSYWLNLLDDVALFWIVPYLTTFQALGWFIEIAEHSPMCETEKTNLFLTRNRKGNCIERLLLGVNLDEYHLEHHLSPGIPFWLLKKAQKIRMRDPNYAEVAATWGGLFVRGPQGQRSVMSQLMERNERLYWQHKYGTDAAKIPLSVGLA</sequence>
<dbReference type="EMBL" id="CP016289">
    <property type="protein sequence ID" value="ANP90544.1"/>
    <property type="molecule type" value="Genomic_DNA"/>
</dbReference>
<dbReference type="Proteomes" id="UP000092691">
    <property type="component" value="Plasmid unnamed2"/>
</dbReference>
<feature type="transmembrane region" description="Helical" evidence="1">
    <location>
        <begin position="153"/>
        <end position="175"/>
    </location>
</feature>
<accession>A0A179C0G2</accession>
<dbReference type="EMBL" id="CP018234">
    <property type="protein sequence ID" value="API57427.1"/>
    <property type="molecule type" value="Genomic_DNA"/>
</dbReference>
<evidence type="ECO:0000313" key="5">
    <source>
        <dbReference type="EMBL" id="API57427.1"/>
    </source>
</evidence>
<dbReference type="InterPro" id="IPR012171">
    <property type="entry name" value="Fatty_acid_desaturase"/>
</dbReference>
<keyword evidence="1" id="KW-0472">Membrane</keyword>
<geneLocation type="plasmid" evidence="3 7">
    <name>unnamed1</name>
</geneLocation>
<dbReference type="GO" id="GO:0008610">
    <property type="term" value="P:lipid biosynthetic process"/>
    <property type="evidence" value="ECO:0007669"/>
    <property type="project" value="UniProtKB-ARBA"/>
</dbReference>
<keyword evidence="3" id="KW-0614">Plasmid</keyword>
<dbReference type="GO" id="GO:0016020">
    <property type="term" value="C:membrane"/>
    <property type="evidence" value="ECO:0007669"/>
    <property type="project" value="TreeGrafter"/>
</dbReference>
<keyword evidence="1" id="KW-0812">Transmembrane</keyword>
<evidence type="ECO:0000313" key="8">
    <source>
        <dbReference type="Proteomes" id="UP000183050"/>
    </source>
</evidence>
<dbReference type="EMBL" id="CP016287">
    <property type="protein sequence ID" value="ANP89934.1"/>
    <property type="molecule type" value="Genomic_DNA"/>
</dbReference>
<dbReference type="Proteomes" id="UP000092691">
    <property type="component" value="Plasmid unnamed1"/>
</dbReference>
<feature type="domain" description="Fatty acid desaturase" evidence="2">
    <location>
        <begin position="59"/>
        <end position="303"/>
    </location>
</feature>
<geneLocation type="plasmid" evidence="4 7">
    <name>unnamed2</name>
</geneLocation>
<evidence type="ECO:0000313" key="4">
    <source>
        <dbReference type="EMBL" id="ANP90544.1"/>
    </source>
</evidence>
<evidence type="ECO:0000259" key="2">
    <source>
        <dbReference type="Pfam" id="PF00487"/>
    </source>
</evidence>
<dbReference type="Proteomes" id="UP000183050">
    <property type="component" value="Plasmid unnamed6"/>
</dbReference>
<reference evidence="3 7" key="2">
    <citation type="submission" date="2016-06" db="EMBL/GenBank/DDBJ databases">
        <title>Microsymbionts genomes from the relict species Vavilovia formosa.</title>
        <authorList>
            <person name="Chirak E."/>
            <person name="Kimeklis A."/>
            <person name="Andronov E."/>
        </authorList>
    </citation>
    <scope>NUCLEOTIDE SEQUENCE [LARGE SCALE GENOMIC DNA]</scope>
    <source>
        <strain evidence="3 7">Vaf10</strain>
        <plasmid evidence="7">Plasmid unnamed1</plasmid>
        <plasmid evidence="7">Plasmid unnamed2</plasmid>
        <plasmid evidence="3">unnamed1</plasmid>
        <plasmid evidence="4">unnamed2</plasmid>
    </source>
</reference>
<evidence type="ECO:0000313" key="7">
    <source>
        <dbReference type="Proteomes" id="UP000092691"/>
    </source>
</evidence>
<proteinExistence type="predicted"/>
<protein>
    <submittedName>
        <fullName evidence="6">Dihydrorhizobitoxine desaturase</fullName>
    </submittedName>
</protein>
<reference evidence="6" key="1">
    <citation type="submission" date="2016-04" db="EMBL/GenBank/DDBJ databases">
        <title>Fast-growing isolate from the root nodules of Vavilovia formosa.</title>
        <authorList>
            <person name="Kimeklis A."/>
            <person name="Safronova V."/>
            <person name="Belimov A."/>
            <person name="Andronov E."/>
        </authorList>
    </citation>
    <scope>NUCLEOTIDE SEQUENCE [LARGE SCALE GENOMIC DNA]</scope>
    <source>
        <strain evidence="6">Vaf-46</strain>
    </source>
</reference>
<dbReference type="AlphaFoldDB" id="A0A179C0G2"/>
<reference evidence="5 8" key="3">
    <citation type="submission" date="2016-11" db="EMBL/GenBank/DDBJ databases">
        <title>Rhizobium leguminosarum bv. viciae strain Vaf12 isolated from Vavilovia formosa root nodules from Russia, Dagestan.</title>
        <authorList>
            <person name="Kimeklis A."/>
        </authorList>
    </citation>
    <scope>NUCLEOTIDE SEQUENCE [LARGE SCALE GENOMIC DNA]</scope>
    <source>
        <strain evidence="5 8">Vaf-108</strain>
        <plasmid evidence="8">Plasmid unnamed6</plasmid>
        <plasmid evidence="5">unnamed6</plasmid>
    </source>
</reference>
<dbReference type="EMBL" id="LWBS01000003">
    <property type="protein sequence ID" value="OAP97634.1"/>
    <property type="molecule type" value="Genomic_DNA"/>
</dbReference>
<dbReference type="InterPro" id="IPR005804">
    <property type="entry name" value="FA_desaturase_dom"/>
</dbReference>
<dbReference type="RefSeq" id="WP_064244960.1">
    <property type="nucleotide sequence ID" value="NZ_CP016287.1"/>
</dbReference>
<feature type="transmembrane region" description="Helical" evidence="1">
    <location>
        <begin position="45"/>
        <end position="72"/>
    </location>
</feature>